<keyword evidence="6 11" id="KW-0812">Transmembrane</keyword>
<dbReference type="Proteomes" id="UP000694569">
    <property type="component" value="Unplaced"/>
</dbReference>
<evidence type="ECO:0000313" key="13">
    <source>
        <dbReference type="Proteomes" id="UP000694569"/>
    </source>
</evidence>
<dbReference type="Gene3D" id="3.40.30.10">
    <property type="entry name" value="Glutaredoxin"/>
    <property type="match status" value="1"/>
</dbReference>
<name>A0A8C5M4K4_9ANUR</name>
<evidence type="ECO:0000256" key="9">
    <source>
        <dbReference type="ARBA" id="ARBA00023136"/>
    </source>
</evidence>
<evidence type="ECO:0000313" key="12">
    <source>
        <dbReference type="Ensembl" id="ENSLLEP00000008775.1"/>
    </source>
</evidence>
<dbReference type="OrthoDB" id="446890at2759"/>
<dbReference type="PROSITE" id="PS51355">
    <property type="entry name" value="GLUTATHIONE_PEROXID_3"/>
    <property type="match status" value="1"/>
</dbReference>
<keyword evidence="5 10" id="KW-0575">Peroxidase</keyword>
<dbReference type="InterPro" id="IPR036249">
    <property type="entry name" value="Thioredoxin-like_sf"/>
</dbReference>
<dbReference type="GO" id="GO:0006979">
    <property type="term" value="P:response to oxidative stress"/>
    <property type="evidence" value="ECO:0007669"/>
    <property type="project" value="InterPro"/>
</dbReference>
<dbReference type="GO" id="GO:0005788">
    <property type="term" value="C:endoplasmic reticulum lumen"/>
    <property type="evidence" value="ECO:0007669"/>
    <property type="project" value="UniProtKB-ARBA"/>
</dbReference>
<reference evidence="12" key="1">
    <citation type="submission" date="2025-08" db="UniProtKB">
        <authorList>
            <consortium name="Ensembl"/>
        </authorList>
    </citation>
    <scope>IDENTIFICATION</scope>
</reference>
<dbReference type="PANTHER" id="PTHR11592:SF7">
    <property type="entry name" value="GLUTATHIONE PEROXIDASE 8-RELATED"/>
    <property type="match status" value="1"/>
</dbReference>
<dbReference type="NCBIfam" id="TIGR02540">
    <property type="entry name" value="gpx7"/>
    <property type="match status" value="1"/>
</dbReference>
<evidence type="ECO:0000256" key="8">
    <source>
        <dbReference type="ARBA" id="ARBA00023002"/>
    </source>
</evidence>
<dbReference type="PRINTS" id="PR01011">
    <property type="entry name" value="GLUTPROXDASE"/>
</dbReference>
<feature type="transmembrane region" description="Helical" evidence="11">
    <location>
        <begin position="63"/>
        <end position="82"/>
    </location>
</feature>
<comment type="subcellular location">
    <subcellularLocation>
        <location evidence="2">Membrane</location>
        <topology evidence="2">Single-pass membrane protein</topology>
    </subcellularLocation>
</comment>
<evidence type="ECO:0000256" key="6">
    <source>
        <dbReference type="ARBA" id="ARBA00022692"/>
    </source>
</evidence>
<dbReference type="InterPro" id="IPR029760">
    <property type="entry name" value="GPX_CS"/>
</dbReference>
<keyword evidence="13" id="KW-1185">Reference proteome</keyword>
<gene>
    <name evidence="12" type="primary">GPX8</name>
</gene>
<evidence type="ECO:0000256" key="10">
    <source>
        <dbReference type="RuleBase" id="RU000499"/>
    </source>
</evidence>
<evidence type="ECO:0000256" key="2">
    <source>
        <dbReference type="ARBA" id="ARBA00004167"/>
    </source>
</evidence>
<keyword evidence="9 11" id="KW-0472">Membrane</keyword>
<comment type="catalytic activity">
    <reaction evidence="1">
        <text>2 glutathione + H2O2 = glutathione disulfide + 2 H2O</text>
        <dbReference type="Rhea" id="RHEA:16833"/>
        <dbReference type="ChEBI" id="CHEBI:15377"/>
        <dbReference type="ChEBI" id="CHEBI:16240"/>
        <dbReference type="ChEBI" id="CHEBI:57925"/>
        <dbReference type="ChEBI" id="CHEBI:58297"/>
        <dbReference type="EC" id="1.11.1.9"/>
    </reaction>
</comment>
<accession>A0A8C5M4K4</accession>
<dbReference type="SUPFAM" id="SSF52833">
    <property type="entry name" value="Thioredoxin-like"/>
    <property type="match status" value="1"/>
</dbReference>
<dbReference type="PANTHER" id="PTHR11592">
    <property type="entry name" value="GLUTATHIONE PEROXIDASE"/>
    <property type="match status" value="1"/>
</dbReference>
<dbReference type="InterPro" id="IPR000889">
    <property type="entry name" value="Glutathione_peroxidase"/>
</dbReference>
<protein>
    <recommendedName>
        <fullName evidence="4 10">Glutathione peroxidase</fullName>
    </recommendedName>
</protein>
<dbReference type="Pfam" id="PF00255">
    <property type="entry name" value="GSHPx"/>
    <property type="match status" value="1"/>
</dbReference>
<organism evidence="12 13">
    <name type="scientific">Leptobrachium leishanense</name>
    <name type="common">Leishan spiny toad</name>
    <dbReference type="NCBI Taxonomy" id="445787"/>
    <lineage>
        <taxon>Eukaryota</taxon>
        <taxon>Metazoa</taxon>
        <taxon>Chordata</taxon>
        <taxon>Craniata</taxon>
        <taxon>Vertebrata</taxon>
        <taxon>Euteleostomi</taxon>
        <taxon>Amphibia</taxon>
        <taxon>Batrachia</taxon>
        <taxon>Anura</taxon>
        <taxon>Pelobatoidea</taxon>
        <taxon>Megophryidae</taxon>
        <taxon>Leptobrachium</taxon>
    </lineage>
</organism>
<reference evidence="12" key="2">
    <citation type="submission" date="2025-09" db="UniProtKB">
        <authorList>
            <consortium name="Ensembl"/>
        </authorList>
    </citation>
    <scope>IDENTIFICATION</scope>
</reference>
<dbReference type="InterPro" id="IPR013376">
    <property type="entry name" value="Glut_perox_Gpx7"/>
</dbReference>
<dbReference type="CDD" id="cd00340">
    <property type="entry name" value="GSH_Peroxidase"/>
    <property type="match status" value="1"/>
</dbReference>
<evidence type="ECO:0000256" key="7">
    <source>
        <dbReference type="ARBA" id="ARBA00022989"/>
    </source>
</evidence>
<dbReference type="GeneTree" id="ENSGT00940000159371"/>
<comment type="similarity">
    <text evidence="3 10">Belongs to the glutathione peroxidase family.</text>
</comment>
<dbReference type="GO" id="GO:0016020">
    <property type="term" value="C:membrane"/>
    <property type="evidence" value="ECO:0007669"/>
    <property type="project" value="UniProtKB-SubCell"/>
</dbReference>
<dbReference type="GO" id="GO:0033554">
    <property type="term" value="P:cellular response to stress"/>
    <property type="evidence" value="ECO:0007669"/>
    <property type="project" value="UniProtKB-ARBA"/>
</dbReference>
<keyword evidence="7 11" id="KW-1133">Transmembrane helix</keyword>
<dbReference type="GO" id="GO:0004602">
    <property type="term" value="F:glutathione peroxidase activity"/>
    <property type="evidence" value="ECO:0007669"/>
    <property type="project" value="UniProtKB-EC"/>
</dbReference>
<dbReference type="AlphaFoldDB" id="A0A8C5M4K4"/>
<dbReference type="Ensembl" id="ENSLLET00000009120.1">
    <property type="protein sequence ID" value="ENSLLEP00000008775.1"/>
    <property type="gene ID" value="ENSLLEG00000005589.1"/>
</dbReference>
<dbReference type="PROSITE" id="PS00763">
    <property type="entry name" value="GLUTATHIONE_PEROXID_2"/>
    <property type="match status" value="1"/>
</dbReference>
<evidence type="ECO:0000256" key="4">
    <source>
        <dbReference type="ARBA" id="ARBA00012310"/>
    </source>
</evidence>
<evidence type="ECO:0000256" key="11">
    <source>
        <dbReference type="SAM" id="Phobius"/>
    </source>
</evidence>
<evidence type="ECO:0000256" key="3">
    <source>
        <dbReference type="ARBA" id="ARBA00006926"/>
    </source>
</evidence>
<evidence type="ECO:0000256" key="5">
    <source>
        <dbReference type="ARBA" id="ARBA00022559"/>
    </source>
</evidence>
<keyword evidence="8 10" id="KW-0560">Oxidoreductase</keyword>
<proteinExistence type="inferred from homology"/>
<evidence type="ECO:0000256" key="1">
    <source>
        <dbReference type="ARBA" id="ARBA00000217"/>
    </source>
</evidence>
<sequence length="254" mass="29110">MILVTLYHSFLLSAPEHKAGFQLQSLLLPNLHSWDLLKPPNKISKMETLSPYPIKCSSPKVKVFLVFFSMVFCTALLCMLQLRFAKHKTKDFYSFEAKDSKGRTVSLGKYRGKASLVVNVASSCRYTDANYGALQELQRDFGPSHFNVLAFPCNQFGDSEPGRNQEIESFAKGNHGVTFPMFSKIKILGSDAEPAFKFLVESTKKEPRWNFWKYLVNTQGQVVKYWKPEESFESIKQEVAAMVREIIKKRREDL</sequence>
<dbReference type="FunFam" id="3.40.30.10:FF:000049">
    <property type="entry name" value="Glutathione peroxidase"/>
    <property type="match status" value="1"/>
</dbReference>